<dbReference type="Proteomes" id="UP000481861">
    <property type="component" value="Unassembled WGS sequence"/>
</dbReference>
<dbReference type="OrthoDB" id="2150604at2759"/>
<evidence type="ECO:0000313" key="1">
    <source>
        <dbReference type="EMBL" id="KAF2868565.1"/>
    </source>
</evidence>
<dbReference type="Pfam" id="PF07247">
    <property type="entry name" value="AATase"/>
    <property type="match status" value="1"/>
</dbReference>
<comment type="caution">
    <text evidence="1">The sequence shown here is derived from an EMBL/GenBank/DDBJ whole genome shotgun (WGS) entry which is preliminary data.</text>
</comment>
<protein>
    <recommendedName>
        <fullName evidence="3">Alcohol acetyltransferase</fullName>
    </recommendedName>
</protein>
<proteinExistence type="predicted"/>
<dbReference type="InterPro" id="IPR052058">
    <property type="entry name" value="Alcohol_O-acetyltransferase"/>
</dbReference>
<sequence length="510" mass="57041">MGGYLSKRHMASDDSSIGARIRAMGSHEAYQTAMHTLDQYRGTVVACRYCPPPGLANRVALATLKRSIMCALARVVLDQPHLHVGITGEHSRHPAFVRLGQLDLGDHVEWRSCDDATQLEQAYVDTMQLQLDSRFDNLSTRPGWRLVVLHGPEVSALDILYVWNHAHHDGMSGKIFHRHLLCALNEPDKAPIDISSPSWTLDLPNASQKLPPNGEILCSWPLDPSFFLKWLYNDFKPVSFFAGSPHATWAPIQCTPYATRFHTFTVNAATVANLVSACRLHDTTVTGLIHALVLISLTSSLKPASGTGFASRTPYDLRRFLPERPPEYPWLVPKETMCNWDSAFDHEYAPELVATIREKMADAATDANPSRRLPDDVLETIWTVSACMRTEIAARLASGLRNDLLAVMGYCPDWNSQQQREARRTRYLSWLVTNLGVLDGGARDNDGWSLRRAELVLSAEVPSAAVSISIMTVKDEQMCVTCSWQDGVVEKRVGERLLWDLERWINEMGA</sequence>
<organism evidence="1 2">
    <name type="scientific">Massariosphaeria phaeospora</name>
    <dbReference type="NCBI Taxonomy" id="100035"/>
    <lineage>
        <taxon>Eukaryota</taxon>
        <taxon>Fungi</taxon>
        <taxon>Dikarya</taxon>
        <taxon>Ascomycota</taxon>
        <taxon>Pezizomycotina</taxon>
        <taxon>Dothideomycetes</taxon>
        <taxon>Pleosporomycetidae</taxon>
        <taxon>Pleosporales</taxon>
        <taxon>Pleosporales incertae sedis</taxon>
        <taxon>Massariosphaeria</taxon>
    </lineage>
</organism>
<dbReference type="GO" id="GO:0008080">
    <property type="term" value="F:N-acetyltransferase activity"/>
    <property type="evidence" value="ECO:0007669"/>
    <property type="project" value="TreeGrafter"/>
</dbReference>
<dbReference type="EMBL" id="JAADJZ010000018">
    <property type="protein sequence ID" value="KAF2868565.1"/>
    <property type="molecule type" value="Genomic_DNA"/>
</dbReference>
<dbReference type="SUPFAM" id="SSF52777">
    <property type="entry name" value="CoA-dependent acyltransferases"/>
    <property type="match status" value="1"/>
</dbReference>
<dbReference type="PANTHER" id="PTHR28037:SF1">
    <property type="entry name" value="ALCOHOL O-ACETYLTRANSFERASE 1-RELATED"/>
    <property type="match status" value="1"/>
</dbReference>
<keyword evidence="2" id="KW-1185">Reference proteome</keyword>
<reference evidence="1 2" key="1">
    <citation type="submission" date="2020-01" db="EMBL/GenBank/DDBJ databases">
        <authorList>
            <consortium name="DOE Joint Genome Institute"/>
            <person name="Haridas S."/>
            <person name="Albert R."/>
            <person name="Binder M."/>
            <person name="Bloem J."/>
            <person name="Labutti K."/>
            <person name="Salamov A."/>
            <person name="Andreopoulos B."/>
            <person name="Baker S.E."/>
            <person name="Barry K."/>
            <person name="Bills G."/>
            <person name="Bluhm B.H."/>
            <person name="Cannon C."/>
            <person name="Castanera R."/>
            <person name="Culley D.E."/>
            <person name="Daum C."/>
            <person name="Ezra D."/>
            <person name="Gonzalez J.B."/>
            <person name="Henrissat B."/>
            <person name="Kuo A."/>
            <person name="Liang C."/>
            <person name="Lipzen A."/>
            <person name="Lutzoni F."/>
            <person name="Magnuson J."/>
            <person name="Mondo S."/>
            <person name="Nolan M."/>
            <person name="Ohm R."/>
            <person name="Pangilinan J."/>
            <person name="Park H.-J.H."/>
            <person name="Ramirez L."/>
            <person name="Alfaro M."/>
            <person name="Sun H."/>
            <person name="Tritt A."/>
            <person name="Yoshinaga Y."/>
            <person name="Zwiers L.-H.L."/>
            <person name="Turgeon B.G."/>
            <person name="Goodwin S.B."/>
            <person name="Spatafora J.W."/>
            <person name="Crous P.W."/>
            <person name="Grigoriev I.V."/>
        </authorList>
    </citation>
    <scope>NUCLEOTIDE SEQUENCE [LARGE SCALE GENOMIC DNA]</scope>
    <source>
        <strain evidence="1 2">CBS 611.86</strain>
    </source>
</reference>
<accession>A0A7C8MJE1</accession>
<name>A0A7C8MJE1_9PLEO</name>
<dbReference type="AlphaFoldDB" id="A0A7C8MJE1"/>
<dbReference type="PANTHER" id="PTHR28037">
    <property type="entry name" value="ALCOHOL O-ACETYLTRANSFERASE 1-RELATED"/>
    <property type="match status" value="1"/>
</dbReference>
<gene>
    <name evidence="1" type="ORF">BDV95DRAFT_116236</name>
</gene>
<evidence type="ECO:0000313" key="2">
    <source>
        <dbReference type="Proteomes" id="UP000481861"/>
    </source>
</evidence>
<evidence type="ECO:0008006" key="3">
    <source>
        <dbReference type="Google" id="ProtNLM"/>
    </source>
</evidence>
<dbReference type="InterPro" id="IPR010828">
    <property type="entry name" value="Atf2/Sli1-like"/>
</dbReference>